<organism evidence="11 12">
    <name type="scientific">[Roseibacterium] beibuensis</name>
    <dbReference type="NCBI Taxonomy" id="1193142"/>
    <lineage>
        <taxon>Bacteria</taxon>
        <taxon>Pseudomonadati</taxon>
        <taxon>Pseudomonadota</taxon>
        <taxon>Alphaproteobacteria</taxon>
        <taxon>Rhodobacterales</taxon>
        <taxon>Roseobacteraceae</taxon>
        <taxon>Roseicyclus</taxon>
    </lineage>
</organism>
<dbReference type="EMBL" id="BAABHW010000010">
    <property type="protein sequence ID" value="GAA5082221.1"/>
    <property type="molecule type" value="Genomic_DNA"/>
</dbReference>
<keyword evidence="9 10" id="KW-0119">Carbohydrate metabolism</keyword>
<evidence type="ECO:0000313" key="11">
    <source>
        <dbReference type="EMBL" id="GAA5082221.1"/>
    </source>
</evidence>
<name>A0ABP9LT66_9RHOB</name>
<evidence type="ECO:0000256" key="8">
    <source>
        <dbReference type="ARBA" id="ARBA00022842"/>
    </source>
</evidence>
<dbReference type="InterPro" id="IPR050155">
    <property type="entry name" value="HAD-like_hydrolase_sf"/>
</dbReference>
<evidence type="ECO:0000313" key="12">
    <source>
        <dbReference type="Proteomes" id="UP001499910"/>
    </source>
</evidence>
<dbReference type="PANTHER" id="PTHR43434">
    <property type="entry name" value="PHOSPHOGLYCOLATE PHOSPHATASE"/>
    <property type="match status" value="1"/>
</dbReference>
<dbReference type="InterPro" id="IPR036412">
    <property type="entry name" value="HAD-like_sf"/>
</dbReference>
<evidence type="ECO:0000256" key="6">
    <source>
        <dbReference type="ARBA" id="ARBA00022723"/>
    </source>
</evidence>
<comment type="cofactor">
    <cofactor evidence="2 10">
        <name>Mg(2+)</name>
        <dbReference type="ChEBI" id="CHEBI:18420"/>
    </cofactor>
</comment>
<dbReference type="Proteomes" id="UP001499910">
    <property type="component" value="Unassembled WGS sequence"/>
</dbReference>
<protein>
    <recommendedName>
        <fullName evidence="5 10">Phosphoglycolate phosphatase</fullName>
        <shortName evidence="10">PGP</shortName>
        <shortName evidence="10">PGPase</shortName>
        <ecNumber evidence="5 10">3.1.3.18</ecNumber>
    </recommendedName>
</protein>
<evidence type="ECO:0000256" key="5">
    <source>
        <dbReference type="ARBA" id="ARBA00013078"/>
    </source>
</evidence>
<gene>
    <name evidence="11" type="primary">gph</name>
    <name evidence="11" type="ORF">GCM10023209_37660</name>
</gene>
<dbReference type="PRINTS" id="PR00413">
    <property type="entry name" value="HADHALOGNASE"/>
</dbReference>
<dbReference type="InterPro" id="IPR023214">
    <property type="entry name" value="HAD_sf"/>
</dbReference>
<evidence type="ECO:0000256" key="2">
    <source>
        <dbReference type="ARBA" id="ARBA00001946"/>
    </source>
</evidence>
<keyword evidence="6 10" id="KW-0479">Metal-binding</keyword>
<dbReference type="SFLD" id="SFLDG01129">
    <property type="entry name" value="C1.5:_HAD__Beta-PGM__Phosphata"/>
    <property type="match status" value="1"/>
</dbReference>
<dbReference type="InterPro" id="IPR023198">
    <property type="entry name" value="PGP-like_dom2"/>
</dbReference>
<feature type="binding site" evidence="10">
    <location>
        <position position="14"/>
    </location>
    <ligand>
        <name>Mg(2+)</name>
        <dbReference type="ChEBI" id="CHEBI:18420"/>
    </ligand>
</feature>
<comment type="catalytic activity">
    <reaction evidence="1 10">
        <text>2-phosphoglycolate + H2O = glycolate + phosphate</text>
        <dbReference type="Rhea" id="RHEA:14369"/>
        <dbReference type="ChEBI" id="CHEBI:15377"/>
        <dbReference type="ChEBI" id="CHEBI:29805"/>
        <dbReference type="ChEBI" id="CHEBI:43474"/>
        <dbReference type="ChEBI" id="CHEBI:58033"/>
        <dbReference type="EC" id="3.1.3.18"/>
    </reaction>
</comment>
<keyword evidence="8 10" id="KW-0460">Magnesium</keyword>
<evidence type="ECO:0000256" key="10">
    <source>
        <dbReference type="HAMAP-Rule" id="MF_00495"/>
    </source>
</evidence>
<dbReference type="HAMAP" id="MF_00495">
    <property type="entry name" value="GPH_hydrolase_bact"/>
    <property type="match status" value="1"/>
</dbReference>
<feature type="binding site" evidence="10">
    <location>
        <position position="12"/>
    </location>
    <ligand>
        <name>Mg(2+)</name>
        <dbReference type="ChEBI" id="CHEBI:18420"/>
    </ligand>
</feature>
<comment type="caution">
    <text evidence="11">The sequence shown here is derived from an EMBL/GenBank/DDBJ whole genome shotgun (WGS) entry which is preliminary data.</text>
</comment>
<keyword evidence="12" id="KW-1185">Reference proteome</keyword>
<dbReference type="SUPFAM" id="SSF56784">
    <property type="entry name" value="HAD-like"/>
    <property type="match status" value="1"/>
</dbReference>
<accession>A0ABP9LT66</accession>
<comment type="pathway">
    <text evidence="3 10">Organic acid metabolism; glycolate biosynthesis; glycolate from 2-phosphoglycolate: step 1/1.</text>
</comment>
<dbReference type="InterPro" id="IPR041492">
    <property type="entry name" value="HAD_2"/>
</dbReference>
<comment type="function">
    <text evidence="10">Specifically catalyzes the dephosphorylation of 2-phosphoglycolate. Is involved in the dissimilation of the intracellular 2-phosphoglycolate formed during the DNA repair of 3'-phosphoglycolate ends, a major class of DNA lesions induced by oxidative stress.</text>
</comment>
<dbReference type="Gene3D" id="1.10.150.240">
    <property type="entry name" value="Putative phosphatase, domain 2"/>
    <property type="match status" value="1"/>
</dbReference>
<dbReference type="Pfam" id="PF13419">
    <property type="entry name" value="HAD_2"/>
    <property type="match status" value="1"/>
</dbReference>
<evidence type="ECO:0000256" key="3">
    <source>
        <dbReference type="ARBA" id="ARBA00004818"/>
    </source>
</evidence>
<dbReference type="SFLD" id="SFLDS00003">
    <property type="entry name" value="Haloacid_Dehalogenase"/>
    <property type="match status" value="1"/>
</dbReference>
<reference evidence="12" key="1">
    <citation type="journal article" date="2019" name="Int. J. Syst. Evol. Microbiol.">
        <title>The Global Catalogue of Microorganisms (GCM) 10K type strain sequencing project: providing services to taxonomists for standard genome sequencing and annotation.</title>
        <authorList>
            <consortium name="The Broad Institute Genomics Platform"/>
            <consortium name="The Broad Institute Genome Sequencing Center for Infectious Disease"/>
            <person name="Wu L."/>
            <person name="Ma J."/>
        </authorList>
    </citation>
    <scope>NUCLEOTIDE SEQUENCE [LARGE SCALE GENOMIC DNA]</scope>
    <source>
        <strain evidence="12">JCM 18015</strain>
    </source>
</reference>
<feature type="active site" description="Nucleophile" evidence="10">
    <location>
        <position position="12"/>
    </location>
</feature>
<comment type="similarity">
    <text evidence="4 10">Belongs to the HAD-like hydrolase superfamily. CbbY/CbbZ/Gph/YieH family.</text>
</comment>
<dbReference type="NCBIfam" id="TIGR01449">
    <property type="entry name" value="PGP_bact"/>
    <property type="match status" value="1"/>
</dbReference>
<feature type="binding site" evidence="10">
    <location>
        <position position="170"/>
    </location>
    <ligand>
        <name>Mg(2+)</name>
        <dbReference type="ChEBI" id="CHEBI:18420"/>
    </ligand>
</feature>
<dbReference type="InterPro" id="IPR006439">
    <property type="entry name" value="HAD-SF_hydro_IA"/>
</dbReference>
<proteinExistence type="inferred from homology"/>
<evidence type="ECO:0000256" key="9">
    <source>
        <dbReference type="ARBA" id="ARBA00023277"/>
    </source>
</evidence>
<dbReference type="InterPro" id="IPR037512">
    <property type="entry name" value="PGPase_prok"/>
</dbReference>
<evidence type="ECO:0000256" key="1">
    <source>
        <dbReference type="ARBA" id="ARBA00000830"/>
    </source>
</evidence>
<dbReference type="Gene3D" id="3.40.50.1000">
    <property type="entry name" value="HAD superfamily/HAD-like"/>
    <property type="match status" value="1"/>
</dbReference>
<dbReference type="EC" id="3.1.3.18" evidence="5 10"/>
<sequence>MESSMSGAIVFDLDGTLIDSAPDLHAAANRMLADCDKPPLPLEKITSFIGNGIPNLVRLVMEERGIPSAEEERMKASMLAHYTAHPADLTRPYAGVVDVLTALKAAGHPLGVCTNKFRAPSVQILDALDLSRFFDVVIGGDSLPVKKPDPAPLVATFEALNAAPFLYVGDSEVDADTAHRAKIAFGLFSKGYRKTPVEDLPCTFVFDEFTALIGHIRDLPQP</sequence>
<dbReference type="PANTHER" id="PTHR43434:SF1">
    <property type="entry name" value="PHOSPHOGLYCOLATE PHOSPHATASE"/>
    <property type="match status" value="1"/>
</dbReference>
<evidence type="ECO:0000256" key="4">
    <source>
        <dbReference type="ARBA" id="ARBA00006171"/>
    </source>
</evidence>
<evidence type="ECO:0000256" key="7">
    <source>
        <dbReference type="ARBA" id="ARBA00022801"/>
    </source>
</evidence>
<keyword evidence="7 10" id="KW-0378">Hydrolase</keyword>
<dbReference type="NCBIfam" id="TIGR01549">
    <property type="entry name" value="HAD-SF-IA-v1"/>
    <property type="match status" value="1"/>
</dbReference>